<dbReference type="EMBL" id="REGN01006621">
    <property type="protein sequence ID" value="RNA08811.1"/>
    <property type="molecule type" value="Genomic_DNA"/>
</dbReference>
<name>A0A3M7QCU1_BRAPC</name>
<keyword evidence="2" id="KW-1185">Reference proteome</keyword>
<protein>
    <submittedName>
        <fullName evidence="1">Uncharacterized protein</fullName>
    </submittedName>
</protein>
<evidence type="ECO:0000313" key="1">
    <source>
        <dbReference type="EMBL" id="RNA08811.1"/>
    </source>
</evidence>
<organism evidence="1 2">
    <name type="scientific">Brachionus plicatilis</name>
    <name type="common">Marine rotifer</name>
    <name type="synonym">Brachionus muelleri</name>
    <dbReference type="NCBI Taxonomy" id="10195"/>
    <lineage>
        <taxon>Eukaryota</taxon>
        <taxon>Metazoa</taxon>
        <taxon>Spiralia</taxon>
        <taxon>Gnathifera</taxon>
        <taxon>Rotifera</taxon>
        <taxon>Eurotatoria</taxon>
        <taxon>Monogononta</taxon>
        <taxon>Pseudotrocha</taxon>
        <taxon>Ploima</taxon>
        <taxon>Brachionidae</taxon>
        <taxon>Brachionus</taxon>
    </lineage>
</organism>
<accession>A0A3M7QCU1</accession>
<proteinExistence type="predicted"/>
<reference evidence="1 2" key="1">
    <citation type="journal article" date="2018" name="Sci. Rep.">
        <title>Genomic signatures of local adaptation to the degree of environmental predictability in rotifers.</title>
        <authorList>
            <person name="Franch-Gras L."/>
            <person name="Hahn C."/>
            <person name="Garcia-Roger E.M."/>
            <person name="Carmona M.J."/>
            <person name="Serra M."/>
            <person name="Gomez A."/>
        </authorList>
    </citation>
    <scope>NUCLEOTIDE SEQUENCE [LARGE SCALE GENOMIC DNA]</scope>
    <source>
        <strain evidence="1">HYR1</strain>
    </source>
</reference>
<gene>
    <name evidence="1" type="ORF">BpHYR1_029952</name>
</gene>
<evidence type="ECO:0000313" key="2">
    <source>
        <dbReference type="Proteomes" id="UP000276133"/>
    </source>
</evidence>
<dbReference type="AlphaFoldDB" id="A0A3M7QCU1"/>
<sequence>MGPIIYHGMKKLANLKEKQIPMHFDFTNARYFRLRHHQCNRVNQLNPFGSHTINSRRYRGDKKFREISKLNFNSIWILKVCQIFASQLSSSNIFWITIVPSILPDFIRIYYFFNISICVQKANSISSLIFILCQIEHLKG</sequence>
<comment type="caution">
    <text evidence="1">The sequence shown here is derived from an EMBL/GenBank/DDBJ whole genome shotgun (WGS) entry which is preliminary data.</text>
</comment>
<dbReference type="Proteomes" id="UP000276133">
    <property type="component" value="Unassembled WGS sequence"/>
</dbReference>